<proteinExistence type="predicted"/>
<dbReference type="EMBL" id="CAXLJM020000075">
    <property type="protein sequence ID" value="CAL8128886.1"/>
    <property type="molecule type" value="Genomic_DNA"/>
</dbReference>
<dbReference type="Gene3D" id="1.10.287.70">
    <property type="match status" value="1"/>
</dbReference>
<comment type="caution">
    <text evidence="3">The sequence shown here is derived from an EMBL/GenBank/DDBJ whole genome shotgun (WGS) entry which is preliminary data.</text>
</comment>
<dbReference type="Proteomes" id="UP001642540">
    <property type="component" value="Unassembled WGS sequence"/>
</dbReference>
<sequence length="869" mass="101615">MLLSTQFFRIIAVVATLGTLTVGNTHKTAPTRVYSHYITEKPYSDDIITNLNEHLEAFKDCFILLINYNGIDINPTQFPVVLVRYDTFIEKTDGNKYLVRYELFEKVSIENVSEATPYETDTTDFIDRQTTIPIQLRSLLDAGANYVHLEKPTILNWKPWVCERYLYLFPPVPNFHSNFELKSLYRSKGKKLNGRNLFYEEKYLSPADTWRICRQYYTSIQLRLIPRPVIQHKPLITRSIFHILLTNETQNYLYIASWFAAVTEHSLTPGQLRLNPGSHREALIYKLITATNTADSIISKEEFKIDSILLQCRFCKAPPSEELTTPIIFKQGKISLPKNRIVMETKITRFYQNVENIVWPYLSSKSLMHIVYLQTRERDSFLKNNVKMPSLRQNIFGSRDAQDVSWFYKASLIRSILGYPNVSVFNERARCVAPNMKPGIHSTVLSKWESHIMIHEKQLRFVSCGYRNSRLFNFEDLISAFKYRVWIGISLKLLLVSIIISAVLKKNGEQNTQKLIDMYLSYIGEILFSCCKALVEQGDPIARKLFVDSRGRLIFLPFLFIAIVLSTAYKNENITRLTLPRAPKPFNSFQELVNNKFTIFTRLVWKSDGEVIIARPGVDFGKIIKRTYYDPHLISMTAIFTEILRFANLVSTDKNQSDCHPFHLSQCFFGRTRYLLNHTEFHHRWPELATGTLKQDDLLVKCNQTAVVLDNVEANRVYYKVKSRKQDVNVHIGDETLFTAAYALQFRYYVNPFVLKRFRTISEMGFWEWWDKFVHQYLVQIRAGKWQWTGSQNLHKPSNMNGNIVVIFLLLPIGFLVGIAVFGIERRRHIWMFFVFKMYKVGYLFNRRFRIGSPVKLRVGEESRLRNLF</sequence>
<feature type="chain" id="PRO_5045627314" evidence="2">
    <location>
        <begin position="24"/>
        <end position="869"/>
    </location>
</feature>
<keyword evidence="4" id="KW-1185">Reference proteome</keyword>
<feature type="transmembrane region" description="Helical" evidence="1">
    <location>
        <begin position="804"/>
        <end position="824"/>
    </location>
</feature>
<reference evidence="3 4" key="1">
    <citation type="submission" date="2024-08" db="EMBL/GenBank/DDBJ databases">
        <authorList>
            <person name="Cucini C."/>
            <person name="Frati F."/>
        </authorList>
    </citation>
    <scope>NUCLEOTIDE SEQUENCE [LARGE SCALE GENOMIC DNA]</scope>
</reference>
<organism evidence="3 4">
    <name type="scientific">Orchesella dallaii</name>
    <dbReference type="NCBI Taxonomy" id="48710"/>
    <lineage>
        <taxon>Eukaryota</taxon>
        <taxon>Metazoa</taxon>
        <taxon>Ecdysozoa</taxon>
        <taxon>Arthropoda</taxon>
        <taxon>Hexapoda</taxon>
        <taxon>Collembola</taxon>
        <taxon>Entomobryomorpha</taxon>
        <taxon>Entomobryoidea</taxon>
        <taxon>Orchesellidae</taxon>
        <taxon>Orchesellinae</taxon>
        <taxon>Orchesella</taxon>
    </lineage>
</organism>
<evidence type="ECO:0000256" key="1">
    <source>
        <dbReference type="SAM" id="Phobius"/>
    </source>
</evidence>
<feature type="transmembrane region" description="Helical" evidence="1">
    <location>
        <begin position="553"/>
        <end position="569"/>
    </location>
</feature>
<name>A0ABP1RIQ9_9HEXA</name>
<keyword evidence="1" id="KW-1133">Transmembrane helix</keyword>
<keyword evidence="2" id="KW-0732">Signal</keyword>
<feature type="signal peptide" evidence="2">
    <location>
        <begin position="1"/>
        <end position="23"/>
    </location>
</feature>
<keyword evidence="1" id="KW-0812">Transmembrane</keyword>
<evidence type="ECO:0000313" key="3">
    <source>
        <dbReference type="EMBL" id="CAL8128886.1"/>
    </source>
</evidence>
<keyword evidence="1" id="KW-0472">Membrane</keyword>
<gene>
    <name evidence="3" type="ORF">ODALV1_LOCUS22648</name>
</gene>
<evidence type="ECO:0000256" key="2">
    <source>
        <dbReference type="SAM" id="SignalP"/>
    </source>
</evidence>
<protein>
    <submittedName>
        <fullName evidence="3">Uncharacterized protein</fullName>
    </submittedName>
</protein>
<evidence type="ECO:0000313" key="4">
    <source>
        <dbReference type="Proteomes" id="UP001642540"/>
    </source>
</evidence>
<feature type="transmembrane region" description="Helical" evidence="1">
    <location>
        <begin position="483"/>
        <end position="504"/>
    </location>
</feature>
<accession>A0ABP1RIQ9</accession>